<accession>A0A2V4N589</accession>
<gene>
    <name evidence="1" type="ORF">DI396_03425</name>
</gene>
<evidence type="ECO:0000313" key="2">
    <source>
        <dbReference type="Proteomes" id="UP000248012"/>
    </source>
</evidence>
<dbReference type="EMBL" id="QFVT01000002">
    <property type="protein sequence ID" value="PYC49112.1"/>
    <property type="molecule type" value="Genomic_DNA"/>
</dbReference>
<organism evidence="1 2">
    <name type="scientific">Litorivita pollutaquae</name>
    <dbReference type="NCBI Taxonomy" id="2200892"/>
    <lineage>
        <taxon>Bacteria</taxon>
        <taxon>Pseudomonadati</taxon>
        <taxon>Pseudomonadota</taxon>
        <taxon>Alphaproteobacteria</taxon>
        <taxon>Rhodobacterales</taxon>
        <taxon>Paracoccaceae</taxon>
        <taxon>Litorivita</taxon>
    </lineage>
</organism>
<name>A0A2V4N589_9RHOB</name>
<dbReference type="Proteomes" id="UP000248012">
    <property type="component" value="Unassembled WGS sequence"/>
</dbReference>
<evidence type="ECO:0000313" key="1">
    <source>
        <dbReference type="EMBL" id="PYC49112.1"/>
    </source>
</evidence>
<protein>
    <submittedName>
        <fullName evidence="1">Uncharacterized protein</fullName>
    </submittedName>
</protein>
<sequence length="82" mass="9629">MAVLRRARVGVAAWFCPRFYDVLVGMVLRARDMVLSVWAERERDRMGARRRRQSQQGRGIRPARWGFQWRVTLGFAGGSFWT</sequence>
<dbReference type="AlphaFoldDB" id="A0A2V4N589"/>
<keyword evidence="2" id="KW-1185">Reference proteome</keyword>
<reference evidence="1 2" key="1">
    <citation type="submission" date="2018-05" db="EMBL/GenBank/DDBJ databases">
        <title>Oceanovita maritima gen. nov., sp. nov., a marine bacterium in the family Rhodobacteraceae isolated from surface seawater of Lundu port Xiamen, China.</title>
        <authorList>
            <person name="Hetharua B.H."/>
            <person name="Min D."/>
            <person name="Liao H."/>
            <person name="Tian Y."/>
        </authorList>
    </citation>
    <scope>NUCLEOTIDE SEQUENCE [LARGE SCALE GENOMIC DNA]</scope>
    <source>
        <strain evidence="1 2">FSX-11</strain>
    </source>
</reference>
<proteinExistence type="predicted"/>
<comment type="caution">
    <text evidence="1">The sequence shown here is derived from an EMBL/GenBank/DDBJ whole genome shotgun (WGS) entry which is preliminary data.</text>
</comment>